<evidence type="ECO:0000256" key="1">
    <source>
        <dbReference type="SAM" id="MobiDB-lite"/>
    </source>
</evidence>
<feature type="compositionally biased region" description="Basic residues" evidence="1">
    <location>
        <begin position="16"/>
        <end position="30"/>
    </location>
</feature>
<geneLocation type="plasmid" evidence="2">
    <name>unnamed</name>
</geneLocation>
<evidence type="ECO:0000313" key="2">
    <source>
        <dbReference type="EMBL" id="ESU75869.1"/>
    </source>
</evidence>
<protein>
    <submittedName>
        <fullName evidence="2">Uncharacterized protein</fullName>
    </submittedName>
</protein>
<sequence length="30" mass="3428">MRKRTNIPQTVDFGTPRRHPATTRGKCSSK</sequence>
<reference evidence="2 4" key="1">
    <citation type="submission" date="2013-10" db="EMBL/GenBank/DDBJ databases">
        <title>Draft genomes and the virulence plasmids of Sd1617 vaccine constructs: WRSd3 and WRSd5.</title>
        <authorList>
            <person name="Aksomboon Vongsawan A."/>
            <person name="Venkatesan M.M."/>
            <person name="Vaisvil B."/>
            <person name="Emel G."/>
            <person name="Kepatral V."/>
            <person name="Sethabutr O."/>
            <person name="Serichantalergs O."/>
            <person name="Mason C."/>
        </authorList>
    </citation>
    <scope>NUCLEOTIDE SEQUENCE [LARGE SCALE GENOMIC DNA]</scope>
    <source>
        <strain evidence="2 4">WRSd3</strain>
        <plasmid evidence="2">unnamed</plasmid>
    </source>
</reference>
<comment type="caution">
    <text evidence="2">The sequence shown here is derived from an EMBL/GenBank/DDBJ whole genome shotgun (WGS) entry which is preliminary data.</text>
</comment>
<feature type="region of interest" description="Disordered" evidence="1">
    <location>
        <begin position="1"/>
        <end position="30"/>
    </location>
</feature>
<dbReference type="EMBL" id="AXUT01000778">
    <property type="protein sequence ID" value="ESU75869.1"/>
    <property type="molecule type" value="Genomic_DNA"/>
</dbReference>
<evidence type="ECO:0000313" key="4">
    <source>
        <dbReference type="Proteomes" id="UP000017944"/>
    </source>
</evidence>
<accession>A0A090N9C1</accession>
<name>A0A090N9C1_SHIDY</name>
<dbReference type="Proteomes" id="UP000017944">
    <property type="component" value="Unassembled WGS sequence"/>
</dbReference>
<organism evidence="2 4">
    <name type="scientific">Shigella dysenteriae WRSd3</name>
    <dbReference type="NCBI Taxonomy" id="1401327"/>
    <lineage>
        <taxon>Bacteria</taxon>
        <taxon>Pseudomonadati</taxon>
        <taxon>Pseudomonadota</taxon>
        <taxon>Gammaproteobacteria</taxon>
        <taxon>Enterobacterales</taxon>
        <taxon>Enterobacteriaceae</taxon>
        <taxon>Shigella</taxon>
    </lineage>
</organism>
<proteinExistence type="predicted"/>
<dbReference type="AlphaFoldDB" id="A0A090N9C1"/>
<evidence type="ECO:0000313" key="3">
    <source>
        <dbReference type="EMBL" id="ESU75996.1"/>
    </source>
</evidence>
<keyword evidence="2" id="KW-0614">Plasmid</keyword>
<gene>
    <name evidence="2" type="ORF">WRSd3_p00021</name>
    <name evidence="3" type="ORF">WRSd3_p00148</name>
</gene>
<dbReference type="EMBL" id="AXUT01000778">
    <property type="protein sequence ID" value="ESU75996.1"/>
    <property type="molecule type" value="Genomic_DNA"/>
</dbReference>